<dbReference type="Proteomes" id="UP000078390">
    <property type="component" value="Unassembled WGS sequence"/>
</dbReference>
<comment type="caution">
    <text evidence="2">The sequence shown here is derived from an EMBL/GenBank/DDBJ whole genome shotgun (WGS) entry which is preliminary data.</text>
</comment>
<accession>A0A179D5Y4</accession>
<dbReference type="GO" id="GO:0003677">
    <property type="term" value="F:DNA binding"/>
    <property type="evidence" value="ECO:0007669"/>
    <property type="project" value="InterPro"/>
</dbReference>
<dbReference type="InterPro" id="IPR037914">
    <property type="entry name" value="SpoVT-AbrB_sf"/>
</dbReference>
<dbReference type="SUPFAM" id="SSF89447">
    <property type="entry name" value="AbrB/MazE/MraZ-like"/>
    <property type="match status" value="1"/>
</dbReference>
<name>A0A179D5Y4_9BACT</name>
<dbReference type="STRING" id="999894.TDIS_0978"/>
<dbReference type="AlphaFoldDB" id="A0A179D5Y4"/>
<dbReference type="EMBL" id="LWLG01000005">
    <property type="protein sequence ID" value="OAQ20852.1"/>
    <property type="molecule type" value="Genomic_DNA"/>
</dbReference>
<evidence type="ECO:0000313" key="3">
    <source>
        <dbReference type="Proteomes" id="UP000078390"/>
    </source>
</evidence>
<protein>
    <recommendedName>
        <fullName evidence="1">SpoVT-AbrB domain-containing protein</fullName>
    </recommendedName>
</protein>
<feature type="domain" description="SpoVT-AbrB" evidence="1">
    <location>
        <begin position="29"/>
        <end position="72"/>
    </location>
</feature>
<organism evidence="2 3">
    <name type="scientific">Thermosulfurimonas dismutans</name>
    <dbReference type="NCBI Taxonomy" id="999894"/>
    <lineage>
        <taxon>Bacteria</taxon>
        <taxon>Pseudomonadati</taxon>
        <taxon>Thermodesulfobacteriota</taxon>
        <taxon>Thermodesulfobacteria</taxon>
        <taxon>Thermodesulfobacteriales</taxon>
        <taxon>Thermodesulfobacteriaceae</taxon>
        <taxon>Thermosulfurimonas</taxon>
    </lineage>
</organism>
<evidence type="ECO:0000259" key="1">
    <source>
        <dbReference type="SMART" id="SM00966"/>
    </source>
</evidence>
<gene>
    <name evidence="2" type="ORF">TDIS_0978</name>
</gene>
<keyword evidence="3" id="KW-1185">Reference proteome</keyword>
<evidence type="ECO:0000313" key="2">
    <source>
        <dbReference type="EMBL" id="OAQ20852.1"/>
    </source>
</evidence>
<dbReference type="SMART" id="SM00966">
    <property type="entry name" value="SpoVT_AbrB"/>
    <property type="match status" value="1"/>
</dbReference>
<sequence length="101" mass="11463">MPLPDTLFCFGKNIKISVNQEVRRLGMLAKLSSKNQITIPKKILAKLPPVKYFEISYENGAIILRPVQVEPIKLDAIRQKMKKLGLSEDSVAEAVKWAREK</sequence>
<reference evidence="2 3" key="1">
    <citation type="submission" date="2016-04" db="EMBL/GenBank/DDBJ databases">
        <title>Genome analysis of Thermosulfurimonas dismutans, the first thermophilic sulfur-disproportionating bacterium of the phylum Thermodesulfobacteria.</title>
        <authorList>
            <person name="Mardanov A.V."/>
            <person name="Beletsky A.V."/>
            <person name="Kadnikov V.V."/>
            <person name="Slobodkin A.I."/>
            <person name="Ravin N.V."/>
        </authorList>
    </citation>
    <scope>NUCLEOTIDE SEQUENCE [LARGE SCALE GENOMIC DNA]</scope>
    <source>
        <strain evidence="2 3">S95</strain>
    </source>
</reference>
<dbReference type="InterPro" id="IPR007159">
    <property type="entry name" value="SpoVT-AbrB_dom"/>
</dbReference>
<proteinExistence type="predicted"/>